<sequence>MEKANDPVRILKKSTARKLLPAVGTHDNKATRGRSLLLAGSSQYPGAGILAARGALRMGSGYVMLAPQGMAVSSLGNPDFLVLDLKKNKWQDQKFDALLCGPGFGVTPFTAEVIRELKARKIERVVLDADALTVCAEQDLFPLPPTWIVTPHTGELARCLGVEAEEIAANRYGFVRIAQEMMGCVVLLKGPQTLVAGPNRVFGISTGNAALAKSGTGDVLAGIITALRAQKVPALRAALLGAYVHGATANLWKSRKRDLLSMTASDVVESLPQVLYKLREGF</sequence>
<protein>
    <recommendedName>
        <fullName evidence="6">ADP-dependent (S)-NAD(P)H-hydrate dehydratase</fullName>
        <ecNumber evidence="6">4.2.1.136</ecNumber>
    </recommendedName>
    <alternativeName>
        <fullName evidence="6">ADP-dependent NAD(P)HX dehydratase</fullName>
    </alternativeName>
</protein>
<dbReference type="EC" id="4.2.1.136" evidence="6"/>
<dbReference type="EMBL" id="CP020946">
    <property type="protein sequence ID" value="ASD64807.1"/>
    <property type="molecule type" value="Genomic_DNA"/>
</dbReference>
<gene>
    <name evidence="6" type="primary">nnrD</name>
    <name evidence="8" type="ORF">B9G79_15175</name>
</gene>
<dbReference type="PROSITE" id="PS51383">
    <property type="entry name" value="YJEF_C_3"/>
    <property type="match status" value="1"/>
</dbReference>
<evidence type="ECO:0000256" key="5">
    <source>
        <dbReference type="ARBA" id="ARBA00023239"/>
    </source>
</evidence>
<dbReference type="CDD" id="cd01171">
    <property type="entry name" value="YXKO-related"/>
    <property type="match status" value="1"/>
</dbReference>
<dbReference type="GO" id="GO:0005524">
    <property type="term" value="F:ATP binding"/>
    <property type="evidence" value="ECO:0007669"/>
    <property type="project" value="UniProtKB-KW"/>
</dbReference>
<dbReference type="PANTHER" id="PTHR12592:SF0">
    <property type="entry name" value="ATP-DEPENDENT (S)-NAD(P)H-HYDRATE DEHYDRATASE"/>
    <property type="match status" value="1"/>
</dbReference>
<feature type="binding site" evidence="6">
    <location>
        <position position="218"/>
    </location>
    <ligand>
        <name>(6S)-NADPHX</name>
        <dbReference type="ChEBI" id="CHEBI:64076"/>
    </ligand>
</feature>
<dbReference type="InterPro" id="IPR029056">
    <property type="entry name" value="Ribokinase-like"/>
</dbReference>
<proteinExistence type="inferred from homology"/>
<feature type="binding site" evidence="6">
    <location>
        <position position="152"/>
    </location>
    <ligand>
        <name>(6S)-NADPHX</name>
        <dbReference type="ChEBI" id="CHEBI:64076"/>
    </ligand>
</feature>
<name>A0A1Z3NBI9_BDEBC</name>
<dbReference type="AlphaFoldDB" id="A0A1Z3NBI9"/>
<keyword evidence="3 6" id="KW-0521">NADP</keyword>
<dbReference type="NCBIfam" id="TIGR00196">
    <property type="entry name" value="yjeF_cterm"/>
    <property type="match status" value="1"/>
</dbReference>
<dbReference type="GO" id="GO:0052855">
    <property type="term" value="F:ADP-dependent NAD(P)H-hydrate dehydratase activity"/>
    <property type="evidence" value="ECO:0007669"/>
    <property type="project" value="UniProtKB-UniRule"/>
</dbReference>
<comment type="similarity">
    <text evidence="6">Belongs to the NnrD/CARKD family.</text>
</comment>
<evidence type="ECO:0000256" key="4">
    <source>
        <dbReference type="ARBA" id="ARBA00023027"/>
    </source>
</evidence>
<dbReference type="InterPro" id="IPR000631">
    <property type="entry name" value="CARKD"/>
</dbReference>
<feature type="binding site" evidence="6">
    <location>
        <begin position="189"/>
        <end position="193"/>
    </location>
    <ligand>
        <name>AMP</name>
        <dbReference type="ChEBI" id="CHEBI:456215"/>
    </ligand>
</feature>
<organism evidence="8 9">
    <name type="scientific">Bdellovibrio bacteriovorus</name>
    <dbReference type="NCBI Taxonomy" id="959"/>
    <lineage>
        <taxon>Bacteria</taxon>
        <taxon>Pseudomonadati</taxon>
        <taxon>Bdellovibrionota</taxon>
        <taxon>Bdellovibrionia</taxon>
        <taxon>Bdellovibrionales</taxon>
        <taxon>Pseudobdellovibrionaceae</taxon>
        <taxon>Bdellovibrio</taxon>
    </lineage>
</organism>
<comment type="subunit">
    <text evidence="6">Homotetramer.</text>
</comment>
<dbReference type="GO" id="GO:0052856">
    <property type="term" value="F:NAD(P)HX epimerase activity"/>
    <property type="evidence" value="ECO:0007669"/>
    <property type="project" value="TreeGrafter"/>
</dbReference>
<dbReference type="RefSeq" id="WP_088566242.1">
    <property type="nucleotide sequence ID" value="NZ_CP020946.1"/>
</dbReference>
<dbReference type="Pfam" id="PF01256">
    <property type="entry name" value="Carb_kinase"/>
    <property type="match status" value="1"/>
</dbReference>
<dbReference type="GO" id="GO:0046496">
    <property type="term" value="P:nicotinamide nucleotide metabolic process"/>
    <property type="evidence" value="ECO:0007669"/>
    <property type="project" value="UniProtKB-UniRule"/>
</dbReference>
<dbReference type="Gene3D" id="3.40.1190.20">
    <property type="match status" value="1"/>
</dbReference>
<keyword evidence="5 6" id="KW-0456">Lyase</keyword>
<evidence type="ECO:0000256" key="6">
    <source>
        <dbReference type="HAMAP-Rule" id="MF_01965"/>
    </source>
</evidence>
<dbReference type="HAMAP" id="MF_01965">
    <property type="entry name" value="NADHX_dehydratase"/>
    <property type="match status" value="1"/>
</dbReference>
<comment type="catalytic activity">
    <reaction evidence="6">
        <text>(6S)-NADPHX + ADP = AMP + phosphate + NADPH + H(+)</text>
        <dbReference type="Rhea" id="RHEA:32235"/>
        <dbReference type="ChEBI" id="CHEBI:15378"/>
        <dbReference type="ChEBI" id="CHEBI:43474"/>
        <dbReference type="ChEBI" id="CHEBI:57783"/>
        <dbReference type="ChEBI" id="CHEBI:64076"/>
        <dbReference type="ChEBI" id="CHEBI:456215"/>
        <dbReference type="ChEBI" id="CHEBI:456216"/>
        <dbReference type="EC" id="4.2.1.136"/>
    </reaction>
</comment>
<evidence type="ECO:0000256" key="2">
    <source>
        <dbReference type="ARBA" id="ARBA00022840"/>
    </source>
</evidence>
<accession>A0A1Z3NBI9</accession>
<keyword evidence="2 6" id="KW-0067">ATP-binding</keyword>
<comment type="catalytic activity">
    <reaction evidence="6">
        <text>(6S)-NADHX + ADP = AMP + phosphate + NADH + H(+)</text>
        <dbReference type="Rhea" id="RHEA:32223"/>
        <dbReference type="ChEBI" id="CHEBI:15378"/>
        <dbReference type="ChEBI" id="CHEBI:43474"/>
        <dbReference type="ChEBI" id="CHEBI:57945"/>
        <dbReference type="ChEBI" id="CHEBI:64074"/>
        <dbReference type="ChEBI" id="CHEBI:456215"/>
        <dbReference type="ChEBI" id="CHEBI:456216"/>
        <dbReference type="EC" id="4.2.1.136"/>
    </reaction>
</comment>
<evidence type="ECO:0000256" key="1">
    <source>
        <dbReference type="ARBA" id="ARBA00022741"/>
    </source>
</evidence>
<dbReference type="GO" id="GO:0110051">
    <property type="term" value="P:metabolite repair"/>
    <property type="evidence" value="ECO:0007669"/>
    <property type="project" value="TreeGrafter"/>
</dbReference>
<dbReference type="Proteomes" id="UP000197003">
    <property type="component" value="Chromosome"/>
</dbReference>
<feature type="binding site" evidence="6">
    <location>
        <position position="217"/>
    </location>
    <ligand>
        <name>AMP</name>
        <dbReference type="ChEBI" id="CHEBI:456215"/>
    </ligand>
</feature>
<evidence type="ECO:0000313" key="9">
    <source>
        <dbReference type="Proteomes" id="UP000197003"/>
    </source>
</evidence>
<feature type="domain" description="YjeF C-terminal" evidence="7">
    <location>
        <begin position="12"/>
        <end position="278"/>
    </location>
</feature>
<comment type="function">
    <text evidence="6">Catalyzes the dehydration of the S-form of NAD(P)HX at the expense of ADP, which is converted to AMP. Together with NAD(P)HX epimerase, which catalyzes the epimerization of the S- and R-forms, the enzyme allows the repair of both epimers of NAD(P)HX, a damaged form of NAD(P)H that is a result of enzymatic or heat-dependent hydration.</text>
</comment>
<dbReference type="SUPFAM" id="SSF53613">
    <property type="entry name" value="Ribokinase-like"/>
    <property type="match status" value="1"/>
</dbReference>
<dbReference type="OrthoDB" id="9806925at2"/>
<reference evidence="8 9" key="1">
    <citation type="submission" date="2017-04" db="EMBL/GenBank/DDBJ databases">
        <title>Whole genome sequence of Bdellovibrio bacteriovorus strain SSB218315.</title>
        <authorList>
            <person name="Oyedara O."/>
            <person name="Rodriguez-Perez M.A."/>
        </authorList>
    </citation>
    <scope>NUCLEOTIDE SEQUENCE [LARGE SCALE GENOMIC DNA]</scope>
    <source>
        <strain evidence="8 9">SSB218315</strain>
    </source>
</reference>
<keyword evidence="4 6" id="KW-0520">NAD</keyword>
<feature type="binding site" evidence="6">
    <location>
        <position position="47"/>
    </location>
    <ligand>
        <name>(6S)-NADPHX</name>
        <dbReference type="ChEBI" id="CHEBI:64076"/>
    </ligand>
</feature>
<keyword evidence="1 6" id="KW-0547">Nucleotide-binding</keyword>
<comment type="cofactor">
    <cofactor evidence="6">
        <name>Mg(2+)</name>
        <dbReference type="ChEBI" id="CHEBI:18420"/>
    </cofactor>
</comment>
<feature type="binding site" evidence="6">
    <location>
        <position position="103"/>
    </location>
    <ligand>
        <name>(6S)-NADPHX</name>
        <dbReference type="ChEBI" id="CHEBI:64076"/>
    </ligand>
</feature>
<evidence type="ECO:0000313" key="8">
    <source>
        <dbReference type="EMBL" id="ASD64807.1"/>
    </source>
</evidence>
<evidence type="ECO:0000256" key="3">
    <source>
        <dbReference type="ARBA" id="ARBA00022857"/>
    </source>
</evidence>
<dbReference type="PANTHER" id="PTHR12592">
    <property type="entry name" value="ATP-DEPENDENT (S)-NAD(P)H-HYDRATE DEHYDRATASE FAMILY MEMBER"/>
    <property type="match status" value="1"/>
</dbReference>
<evidence type="ECO:0000259" key="7">
    <source>
        <dbReference type="PROSITE" id="PS51383"/>
    </source>
</evidence>